<dbReference type="Gene3D" id="2.50.20.10">
    <property type="entry name" value="Lipoprotein localisation LolA/LolB/LppX"/>
    <property type="match status" value="1"/>
</dbReference>
<feature type="chain" id="PRO_5046861518" evidence="1">
    <location>
        <begin position="27"/>
        <end position="377"/>
    </location>
</feature>
<sequence length="377" mass="43311">MNTKKNTNPKWFLMIVSMLVSAVLSAQPLEIRGTILDAVTQEPLPYANIVCGQEGTSSNQDGKFILHLSKANTNDRVSIRYIGYQSIEPTVAELIENSNIQLVSHSEVLEGVTVYSGENIIEDLINHYQINYEFNDLLLKAYYKESIQNTSSYLYIGEGLFDIYLPTIYSEDETTVSSIKTRKKEFNGIDSVQIPHVTGHVSDMVNAATRRKSSFLTMEGHKHYTFTKEEYSFYDGREIFKLHFEPKDKHGNSSGTLYVDAESKAIIKADYYPLIENQYFWSFAHWTEEFKEIEGTWYIHRVSYEGEWIDQNKVFTYHADMVITDSKVTKSTPQLSHEISDTASFFDEASDFGSGFWEEQNHMLLTEEEQLALASRQ</sequence>
<dbReference type="Proteomes" id="UP001300692">
    <property type="component" value="Unassembled WGS sequence"/>
</dbReference>
<dbReference type="Pfam" id="PF13715">
    <property type="entry name" value="CarbopepD_reg_2"/>
    <property type="match status" value="1"/>
</dbReference>
<name>A0ABT3CNT1_9BACT</name>
<gene>
    <name evidence="2" type="ORF">N7U62_01800</name>
</gene>
<protein>
    <submittedName>
        <fullName evidence="2">Carboxypeptidase-like regulatory domain-containing protein</fullName>
    </submittedName>
</protein>
<keyword evidence="1" id="KW-0732">Signal</keyword>
<dbReference type="SUPFAM" id="SSF49464">
    <property type="entry name" value="Carboxypeptidase regulatory domain-like"/>
    <property type="match status" value="1"/>
</dbReference>
<dbReference type="RefSeq" id="WP_264136166.1">
    <property type="nucleotide sequence ID" value="NZ_JAOYOD010000001.1"/>
</dbReference>
<accession>A0ABT3CNT1</accession>
<proteinExistence type="predicted"/>
<dbReference type="Gene3D" id="2.60.40.1120">
    <property type="entry name" value="Carboxypeptidase-like, regulatory domain"/>
    <property type="match status" value="1"/>
</dbReference>
<dbReference type="EMBL" id="JAOYOD010000001">
    <property type="protein sequence ID" value="MCV9385375.1"/>
    <property type="molecule type" value="Genomic_DNA"/>
</dbReference>
<organism evidence="2 3">
    <name type="scientific">Reichenbachiella ulvae</name>
    <dbReference type="NCBI Taxonomy" id="2980104"/>
    <lineage>
        <taxon>Bacteria</taxon>
        <taxon>Pseudomonadati</taxon>
        <taxon>Bacteroidota</taxon>
        <taxon>Cytophagia</taxon>
        <taxon>Cytophagales</taxon>
        <taxon>Reichenbachiellaceae</taxon>
        <taxon>Reichenbachiella</taxon>
    </lineage>
</organism>
<evidence type="ECO:0000313" key="3">
    <source>
        <dbReference type="Proteomes" id="UP001300692"/>
    </source>
</evidence>
<reference evidence="2 3" key="1">
    <citation type="submission" date="2022-10" db="EMBL/GenBank/DDBJ databases">
        <title>Comparative genomics and taxonomic characterization of three novel marine species of genus Reichenbachiella exhibiting antioxidant and polysaccharide degradation activities.</title>
        <authorList>
            <person name="Muhammad N."/>
            <person name="Lee Y.-J."/>
            <person name="Ko J."/>
            <person name="Kim S.-G."/>
        </authorList>
    </citation>
    <scope>NUCLEOTIDE SEQUENCE [LARGE SCALE GENOMIC DNA]</scope>
    <source>
        <strain evidence="2 3">ABR2-5</strain>
    </source>
</reference>
<comment type="caution">
    <text evidence="2">The sequence shown here is derived from an EMBL/GenBank/DDBJ whole genome shotgun (WGS) entry which is preliminary data.</text>
</comment>
<evidence type="ECO:0000313" key="2">
    <source>
        <dbReference type="EMBL" id="MCV9385375.1"/>
    </source>
</evidence>
<feature type="signal peptide" evidence="1">
    <location>
        <begin position="1"/>
        <end position="26"/>
    </location>
</feature>
<evidence type="ECO:0000256" key="1">
    <source>
        <dbReference type="SAM" id="SignalP"/>
    </source>
</evidence>
<keyword evidence="3" id="KW-1185">Reference proteome</keyword>
<dbReference type="InterPro" id="IPR008969">
    <property type="entry name" value="CarboxyPept-like_regulatory"/>
</dbReference>